<dbReference type="Gene3D" id="3.40.50.2020">
    <property type="match status" value="1"/>
</dbReference>
<dbReference type="AlphaFoldDB" id="A0A5N3S7D2"/>
<feature type="domain" description="Phosphoribosyltransferase" evidence="2">
    <location>
        <begin position="136"/>
        <end position="237"/>
    </location>
</feature>
<comment type="caution">
    <text evidence="3">The sequence shown here is derived from an EMBL/GenBank/DDBJ whole genome shotgun (WGS) entry which is preliminary data.</text>
</comment>
<evidence type="ECO:0000313" key="3">
    <source>
        <dbReference type="EMBL" id="KAB0302172.1"/>
    </source>
</evidence>
<sequence>MLSDWLQKHTPRLVTPQCHLCKLPKLPLDTHPKWCNSCLSHFAPQHRCQRCGIKLDVDATVCGACLKKPPPWHRLYCVGDYDFPLSHYVHQMKYSGQFWLSRDLVKLLANQIEQPAPIITSVPLHWRRYLHRGFNQSVLLADALAHELNSQSLTLFRRQRATPTQQGLSKTQRQHNLRNVFSFRNKDVMKVIAKGDAHVAIMDDVVTTGSTVYQLCQLLLEVGVKRIDIYCICRTPEPAS</sequence>
<accession>A0A5N3S7D2</accession>
<reference evidence="3 4" key="1">
    <citation type="submission" date="2019-09" db="EMBL/GenBank/DDBJ databases">
        <title>Vibrio Fortis S7-72.</title>
        <authorList>
            <person name="Das S.K."/>
        </authorList>
    </citation>
    <scope>NUCLEOTIDE SEQUENCE [LARGE SCALE GENOMIC DNA]</scope>
    <source>
        <strain evidence="3 4">S7-72</strain>
    </source>
</reference>
<evidence type="ECO:0000313" key="4">
    <source>
        <dbReference type="Proteomes" id="UP000326687"/>
    </source>
</evidence>
<dbReference type="EMBL" id="VXDD01000002">
    <property type="protein sequence ID" value="KAB0302172.1"/>
    <property type="molecule type" value="Genomic_DNA"/>
</dbReference>
<dbReference type="RefSeq" id="WP_150896097.1">
    <property type="nucleotide sequence ID" value="NZ_VXDD01000002.1"/>
</dbReference>
<dbReference type="Pfam" id="PF00156">
    <property type="entry name" value="Pribosyltran"/>
    <property type="match status" value="1"/>
</dbReference>
<proteinExistence type="inferred from homology"/>
<organism evidence="3 4">
    <name type="scientific">Vibrio fortis</name>
    <dbReference type="NCBI Taxonomy" id="212667"/>
    <lineage>
        <taxon>Bacteria</taxon>
        <taxon>Pseudomonadati</taxon>
        <taxon>Pseudomonadota</taxon>
        <taxon>Gammaproteobacteria</taxon>
        <taxon>Vibrionales</taxon>
        <taxon>Vibrionaceae</taxon>
        <taxon>Vibrio</taxon>
    </lineage>
</organism>
<dbReference type="PANTHER" id="PTHR47505">
    <property type="entry name" value="DNA UTILIZATION PROTEIN YHGH"/>
    <property type="match status" value="1"/>
</dbReference>
<dbReference type="InterPro" id="IPR029057">
    <property type="entry name" value="PRTase-like"/>
</dbReference>
<evidence type="ECO:0000256" key="1">
    <source>
        <dbReference type="ARBA" id="ARBA00008007"/>
    </source>
</evidence>
<evidence type="ECO:0000259" key="2">
    <source>
        <dbReference type="Pfam" id="PF00156"/>
    </source>
</evidence>
<gene>
    <name evidence="3" type="ORF">F2Z80_14005</name>
</gene>
<dbReference type="InterPro" id="IPR051910">
    <property type="entry name" value="ComF/GntX_DNA_util-trans"/>
</dbReference>
<dbReference type="SUPFAM" id="SSF53271">
    <property type="entry name" value="PRTase-like"/>
    <property type="match status" value="1"/>
</dbReference>
<protein>
    <submittedName>
        <fullName evidence="3">ComF family protein</fullName>
    </submittedName>
</protein>
<dbReference type="CDD" id="cd06223">
    <property type="entry name" value="PRTases_typeI"/>
    <property type="match status" value="1"/>
</dbReference>
<dbReference type="PANTHER" id="PTHR47505:SF1">
    <property type="entry name" value="DNA UTILIZATION PROTEIN YHGH"/>
    <property type="match status" value="1"/>
</dbReference>
<dbReference type="InterPro" id="IPR000836">
    <property type="entry name" value="PRTase_dom"/>
</dbReference>
<dbReference type="Proteomes" id="UP000326687">
    <property type="component" value="Unassembled WGS sequence"/>
</dbReference>
<name>A0A5N3S7D2_9VIBR</name>
<comment type="similarity">
    <text evidence="1">Belongs to the ComF/GntX family.</text>
</comment>